<organism evidence="3 4">
    <name type="scientific">Methylacidimicrobium cyclopophantes</name>
    <dbReference type="NCBI Taxonomy" id="1041766"/>
    <lineage>
        <taxon>Bacteria</taxon>
        <taxon>Pseudomonadati</taxon>
        <taxon>Verrucomicrobiota</taxon>
        <taxon>Methylacidimicrobium</taxon>
    </lineage>
</organism>
<dbReference type="RefSeq" id="WP_142526012.1">
    <property type="nucleotide sequence ID" value="NZ_CABFUZ020000256.1"/>
</dbReference>
<keyword evidence="4" id="KW-1185">Reference proteome</keyword>
<dbReference type="EMBL" id="CABFUZ020000256">
    <property type="protein sequence ID" value="VVM08422.1"/>
    <property type="molecule type" value="Genomic_DNA"/>
</dbReference>
<reference evidence="3" key="1">
    <citation type="submission" date="2019-09" db="EMBL/GenBank/DDBJ databases">
        <authorList>
            <person name="Cremers G."/>
        </authorList>
    </citation>
    <scope>NUCLEOTIDE SEQUENCE [LARGE SCALE GENOMIC DNA]</scope>
    <source>
        <strain evidence="3">3B</strain>
    </source>
</reference>
<evidence type="ECO:0000313" key="3">
    <source>
        <dbReference type="EMBL" id="VVM08422.1"/>
    </source>
</evidence>
<dbReference type="Pfam" id="PF02464">
    <property type="entry name" value="CinA"/>
    <property type="match status" value="1"/>
</dbReference>
<accession>A0A5E6MGJ7</accession>
<dbReference type="Gene3D" id="3.40.980.10">
    <property type="entry name" value="MoaB/Mog-like domain"/>
    <property type="match status" value="1"/>
</dbReference>
<evidence type="ECO:0000256" key="1">
    <source>
        <dbReference type="HAMAP-Rule" id="MF_00226"/>
    </source>
</evidence>
<dbReference type="NCBIfam" id="TIGR00200">
    <property type="entry name" value="cinA_nterm"/>
    <property type="match status" value="1"/>
</dbReference>
<dbReference type="Gene3D" id="3.90.950.20">
    <property type="entry name" value="CinA-like"/>
    <property type="match status" value="1"/>
</dbReference>
<dbReference type="PANTHER" id="PTHR13939:SF0">
    <property type="entry name" value="NMN AMIDOHYDROLASE-LIKE PROTEIN YFAY"/>
    <property type="match status" value="1"/>
</dbReference>
<dbReference type="PANTHER" id="PTHR13939">
    <property type="entry name" value="NICOTINAMIDE-NUCLEOTIDE AMIDOHYDROLASE PNCC"/>
    <property type="match status" value="1"/>
</dbReference>
<dbReference type="InterPro" id="IPR036653">
    <property type="entry name" value="CinA-like_C"/>
</dbReference>
<dbReference type="SUPFAM" id="SSF142433">
    <property type="entry name" value="CinA-like"/>
    <property type="match status" value="1"/>
</dbReference>
<dbReference type="PIRSF" id="PIRSF006728">
    <property type="entry name" value="CinA"/>
    <property type="match status" value="1"/>
</dbReference>
<evidence type="ECO:0000313" key="4">
    <source>
        <dbReference type="Proteomes" id="UP000381693"/>
    </source>
</evidence>
<name>A0A5E6MGJ7_9BACT</name>
<dbReference type="NCBIfam" id="TIGR00199">
    <property type="entry name" value="PncC_domain"/>
    <property type="match status" value="1"/>
</dbReference>
<comment type="similarity">
    <text evidence="1">Belongs to the CinA family.</text>
</comment>
<dbReference type="SUPFAM" id="SSF53218">
    <property type="entry name" value="Molybdenum cofactor biosynthesis proteins"/>
    <property type="match status" value="1"/>
</dbReference>
<dbReference type="InterPro" id="IPR008136">
    <property type="entry name" value="CinA_C"/>
</dbReference>
<gene>
    <name evidence="3" type="primary">pncC</name>
    <name evidence="3" type="ORF">MAMC_02135</name>
</gene>
<dbReference type="GO" id="GO:0016787">
    <property type="term" value="F:hydrolase activity"/>
    <property type="evidence" value="ECO:0007669"/>
    <property type="project" value="UniProtKB-KW"/>
</dbReference>
<dbReference type="AlphaFoldDB" id="A0A5E6MGJ7"/>
<dbReference type="InterPro" id="IPR001453">
    <property type="entry name" value="MoaB/Mog_dom"/>
</dbReference>
<proteinExistence type="inferred from homology"/>
<evidence type="ECO:0000259" key="2">
    <source>
        <dbReference type="SMART" id="SM00852"/>
    </source>
</evidence>
<dbReference type="OrthoDB" id="9801454at2"/>
<comment type="caution">
    <text evidence="3">The sequence shown here is derived from an EMBL/GenBank/DDBJ whole genome shotgun (WGS) entry which is preliminary data.</text>
</comment>
<dbReference type="Proteomes" id="UP000381693">
    <property type="component" value="Unassembled WGS sequence"/>
</dbReference>
<keyword evidence="3" id="KW-0378">Hydrolase</keyword>
<dbReference type="InterPro" id="IPR050101">
    <property type="entry name" value="CinA"/>
</dbReference>
<dbReference type="CDD" id="cd00885">
    <property type="entry name" value="cinA"/>
    <property type="match status" value="1"/>
</dbReference>
<dbReference type="InterPro" id="IPR036425">
    <property type="entry name" value="MoaB/Mog-like_dom_sf"/>
</dbReference>
<dbReference type="Pfam" id="PF00994">
    <property type="entry name" value="MoCF_biosynth"/>
    <property type="match status" value="1"/>
</dbReference>
<protein>
    <recommendedName>
        <fullName evidence="1">CinA-like protein</fullName>
    </recommendedName>
</protein>
<dbReference type="NCBIfam" id="NF001813">
    <property type="entry name" value="PRK00549.1"/>
    <property type="match status" value="1"/>
</dbReference>
<dbReference type="SMART" id="SM00852">
    <property type="entry name" value="MoCF_biosynth"/>
    <property type="match status" value="1"/>
</dbReference>
<feature type="domain" description="MoaB/Mog" evidence="2">
    <location>
        <begin position="4"/>
        <end position="171"/>
    </location>
</feature>
<sequence>MTVELVSTGTELLLGEVTEAHLAFVGRELRSLGLRLERQTVVPDGAAVRRILEDALFRSDLVIVTGGLGPTSDDNTREAAAEAIGRKLEFQEAVFSRISSFCAAKGIQVVAGGLRRQAMVPQGAQVLWNSVGTAPGLFLQKGRLAMFLLPGPPRELIPMWRAAVVPWLRARAKGEEFFWRSWWIVGLTEWEVQERVEEALRALGLKEIGYCDRLGEVELRVGSSERALLDQAEQLVKARMGTALFGEEGATLEAAVVELATRLGKTVATAESCTGGLVSSRLTDVPGSSAVFTFGWVAYANEAKIVELEVDRKLLAEQGAVSAEVAEAMASGALRRSGADLAISVTGVAGPSGGTPEKPVGLVWFGLATEGKTTSFKKNFPADRSVVKRLASQAALDALRLALLDESELAR</sequence>
<dbReference type="HAMAP" id="MF_00226_B">
    <property type="entry name" value="CinA_B"/>
    <property type="match status" value="1"/>
</dbReference>
<dbReference type="InterPro" id="IPR008135">
    <property type="entry name" value="Competence-induced_CinA"/>
</dbReference>